<keyword evidence="2" id="KW-1185">Reference proteome</keyword>
<evidence type="ECO:0000313" key="2">
    <source>
        <dbReference type="Proteomes" id="UP001057455"/>
    </source>
</evidence>
<dbReference type="EMBL" id="BLIY01000017">
    <property type="protein sequence ID" value="GFE54901.1"/>
    <property type="molecule type" value="Genomic_DNA"/>
</dbReference>
<evidence type="ECO:0000313" key="1">
    <source>
        <dbReference type="EMBL" id="GFE54901.1"/>
    </source>
</evidence>
<name>A0A9W5TC09_BABOV</name>
<dbReference type="SUPFAM" id="SSF82185">
    <property type="entry name" value="Histone H3 K4-specific methyltransferase SET7/9 N-terminal domain"/>
    <property type="match status" value="1"/>
</dbReference>
<organism evidence="1 2">
    <name type="scientific">Babesia ovis</name>
    <dbReference type="NCBI Taxonomy" id="5869"/>
    <lineage>
        <taxon>Eukaryota</taxon>
        <taxon>Sar</taxon>
        <taxon>Alveolata</taxon>
        <taxon>Apicomplexa</taxon>
        <taxon>Aconoidasida</taxon>
        <taxon>Piroplasmida</taxon>
        <taxon>Babesiidae</taxon>
        <taxon>Babesia</taxon>
    </lineage>
</organism>
<protein>
    <recommendedName>
        <fullName evidence="3">MORN repeat-containing protein</fullName>
    </recommendedName>
</protein>
<proteinExistence type="predicted"/>
<reference evidence="1" key="1">
    <citation type="submission" date="2019-12" db="EMBL/GenBank/DDBJ databases">
        <title>Genome sequence of Babesia ovis.</title>
        <authorList>
            <person name="Yamagishi J."/>
            <person name="Sevinc F."/>
            <person name="Xuan X."/>
        </authorList>
    </citation>
    <scope>NUCLEOTIDE SEQUENCE</scope>
    <source>
        <strain evidence="1">Selcuk</strain>
    </source>
</reference>
<sequence>MGQAQSVSPSRFQEEYYLFFDEKPEFKNATLSPKRLYPGFGKYVVEYTSELDPAKDLSGIKLVRRGDARDVFDVSTNGDLVDEVEGNRQGNTLSSVGFIGGTHDFTYDTGETPIDFDYTLHEYRSPSGRRICGHYNGEEFTDGRITWPDNREYNGQLKGSVPHGFGTYRTSEGKEYTGHWNMGLQHGDGCYTTFKSGCRIQRRGVWDQGQLVSWLDDDPLLTTKSTEHKSIMERIMASPTSGETLSPSSRLTSALPSAAVSPWSHGRLTGVACSGEDPGI</sequence>
<comment type="caution">
    <text evidence="1">The sequence shown here is derived from an EMBL/GenBank/DDBJ whole genome shotgun (WGS) entry which is preliminary data.</text>
</comment>
<dbReference type="Proteomes" id="UP001057455">
    <property type="component" value="Unassembled WGS sequence"/>
</dbReference>
<dbReference type="AlphaFoldDB" id="A0A9W5TC09"/>
<gene>
    <name evidence="1" type="ORF">BaOVIS_023050</name>
</gene>
<evidence type="ECO:0008006" key="3">
    <source>
        <dbReference type="Google" id="ProtNLM"/>
    </source>
</evidence>
<dbReference type="OrthoDB" id="365384at2759"/>
<dbReference type="Gene3D" id="2.20.110.10">
    <property type="entry name" value="Histone H3 K4-specific methyltransferase SET7/9 N-terminal domain"/>
    <property type="match status" value="1"/>
</dbReference>
<accession>A0A9W5TC09</accession>